<evidence type="ECO:0000313" key="3">
    <source>
        <dbReference type="Proteomes" id="UP000241206"/>
    </source>
</evidence>
<sequence>MSAIAIDYGTTADGHLAARIGDMGYIAIPARGGFRLASGWRLSRPICEWTENDVFGSEGIVTDNAAFRAHVEAIAVHLRQREALARTETRMPVSTPWGMSQGATIYADGVVFHSTASHGGFKLDRARNAGLHSALRIKGGWYEEDADWARVAIGYPDLFTDREKKLADRTLRDWAPDAWESVHGRPLLPEESLTRDRQRFEREHADDWVVISAVRSDRHPEYVEAIATPGGRRDHAASRCYLVPAEEYAAGRHGFVIDPERHVRAPAN</sequence>
<protein>
    <recommendedName>
        <fullName evidence="1">DUF7007 domain-containing protein</fullName>
    </recommendedName>
</protein>
<reference evidence="2 3" key="1">
    <citation type="submission" date="2017-11" db="EMBL/GenBank/DDBJ databases">
        <title>Sphingomonas oleivorans sp. nov., isolated from oil-contaminated soil.</title>
        <authorList>
            <person name="Wang L."/>
            <person name="Chen L."/>
        </authorList>
    </citation>
    <scope>NUCLEOTIDE SEQUENCE [LARGE SCALE GENOMIC DNA]</scope>
    <source>
        <strain evidence="2 3">K101</strain>
    </source>
</reference>
<dbReference type="EMBL" id="PHHF01000083">
    <property type="protein sequence ID" value="PTD15969.1"/>
    <property type="molecule type" value="Genomic_DNA"/>
</dbReference>
<comment type="caution">
    <text evidence="2">The sequence shown here is derived from an EMBL/GenBank/DDBJ whole genome shotgun (WGS) entry which is preliminary data.</text>
</comment>
<accession>A0A2T4HJK3</accession>
<gene>
    <name evidence="2" type="ORF">CV103_21080</name>
</gene>
<dbReference type="Pfam" id="PF22653">
    <property type="entry name" value="DUF7007"/>
    <property type="match status" value="1"/>
</dbReference>
<proteinExistence type="predicted"/>
<name>A0A2T4HJK3_9SPHN</name>
<organism evidence="2 3">
    <name type="scientific">Edaphosphingomonas fennica</name>
    <dbReference type="NCBI Taxonomy" id="114404"/>
    <lineage>
        <taxon>Bacteria</taxon>
        <taxon>Pseudomonadati</taxon>
        <taxon>Pseudomonadota</taxon>
        <taxon>Alphaproteobacteria</taxon>
        <taxon>Sphingomonadales</taxon>
        <taxon>Rhizorhabdaceae</taxon>
        <taxon>Edaphosphingomonas</taxon>
    </lineage>
</organism>
<evidence type="ECO:0000259" key="1">
    <source>
        <dbReference type="Pfam" id="PF22653"/>
    </source>
</evidence>
<dbReference type="InterPro" id="IPR054276">
    <property type="entry name" value="DUF7007"/>
</dbReference>
<dbReference type="AlphaFoldDB" id="A0A2T4HJK3"/>
<evidence type="ECO:0000313" key="2">
    <source>
        <dbReference type="EMBL" id="PTD15969.1"/>
    </source>
</evidence>
<dbReference type="Proteomes" id="UP000241206">
    <property type="component" value="Unassembled WGS sequence"/>
</dbReference>
<feature type="domain" description="DUF7007" evidence="1">
    <location>
        <begin position="91"/>
        <end position="205"/>
    </location>
</feature>
<keyword evidence="3" id="KW-1185">Reference proteome</keyword>